<dbReference type="Gene3D" id="1.20.1250.20">
    <property type="entry name" value="MFS general substrate transporter like domains"/>
    <property type="match status" value="1"/>
</dbReference>
<sequence>MPASHTLVFALMNGATGLTVPVLTLMLLARGATLETLSLFMGITLAVTVALEVPSGIAADALGRKRLFMIAMLLNVAGYVLLATGVSAWLVAALDGSYVTFYLFVGAWSVFEQTLLHQAAPARERSSMMSVQSIALRTGGFAASAAGVPLGAALSLPWVWLVFALVSLLPLLFSARGAGSRRAAGSCRTEGI</sequence>
<keyword evidence="6 7" id="KW-0472">Membrane</keyword>
<dbReference type="RefSeq" id="WP_289545046.1">
    <property type="nucleotide sequence ID" value="NZ_JAUDDZ010000006.1"/>
</dbReference>
<evidence type="ECO:0000256" key="4">
    <source>
        <dbReference type="ARBA" id="ARBA00022692"/>
    </source>
</evidence>
<evidence type="ECO:0000256" key="2">
    <source>
        <dbReference type="ARBA" id="ARBA00022448"/>
    </source>
</evidence>
<accession>A0ABT7VAP0</accession>
<keyword evidence="2" id="KW-0813">Transport</keyword>
<dbReference type="SUPFAM" id="SSF103473">
    <property type="entry name" value="MFS general substrate transporter"/>
    <property type="match status" value="1"/>
</dbReference>
<dbReference type="InterPro" id="IPR050171">
    <property type="entry name" value="MFS_Transporters"/>
</dbReference>
<proteinExistence type="predicted"/>
<dbReference type="EMBL" id="JAUDDZ010000006">
    <property type="protein sequence ID" value="MDM8274949.1"/>
    <property type="molecule type" value="Genomic_DNA"/>
</dbReference>
<dbReference type="InterPro" id="IPR011701">
    <property type="entry name" value="MFS"/>
</dbReference>
<keyword evidence="10" id="KW-1185">Reference proteome</keyword>
<comment type="caution">
    <text evidence="9">The sequence shown here is derived from an EMBL/GenBank/DDBJ whole genome shotgun (WGS) entry which is preliminary data.</text>
</comment>
<dbReference type="InterPro" id="IPR036259">
    <property type="entry name" value="MFS_trans_sf"/>
</dbReference>
<comment type="subcellular location">
    <subcellularLocation>
        <location evidence="1">Cell membrane</location>
        <topology evidence="1">Multi-pass membrane protein</topology>
    </subcellularLocation>
</comment>
<gene>
    <name evidence="9" type="ORF">QUW28_05470</name>
</gene>
<evidence type="ECO:0000259" key="8">
    <source>
        <dbReference type="PROSITE" id="PS50850"/>
    </source>
</evidence>
<keyword evidence="5 7" id="KW-1133">Transmembrane helix</keyword>
<feature type="transmembrane region" description="Helical" evidence="7">
    <location>
        <begin position="67"/>
        <end position="92"/>
    </location>
</feature>
<feature type="domain" description="Major facilitator superfamily (MFS) profile" evidence="8">
    <location>
        <begin position="1"/>
        <end position="192"/>
    </location>
</feature>
<keyword evidence="4 7" id="KW-0812">Transmembrane</keyword>
<evidence type="ECO:0000256" key="6">
    <source>
        <dbReference type="ARBA" id="ARBA00023136"/>
    </source>
</evidence>
<dbReference type="Pfam" id="PF07690">
    <property type="entry name" value="MFS_1"/>
    <property type="match status" value="1"/>
</dbReference>
<dbReference type="InterPro" id="IPR005829">
    <property type="entry name" value="Sugar_transporter_CS"/>
</dbReference>
<evidence type="ECO:0000256" key="5">
    <source>
        <dbReference type="ARBA" id="ARBA00022989"/>
    </source>
</evidence>
<evidence type="ECO:0000256" key="3">
    <source>
        <dbReference type="ARBA" id="ARBA00022475"/>
    </source>
</evidence>
<keyword evidence="3" id="KW-1003">Cell membrane</keyword>
<dbReference type="Proteomes" id="UP001529421">
    <property type="component" value="Unassembled WGS sequence"/>
</dbReference>
<evidence type="ECO:0000313" key="10">
    <source>
        <dbReference type="Proteomes" id="UP001529421"/>
    </source>
</evidence>
<reference evidence="10" key="1">
    <citation type="submission" date="2023-06" db="EMBL/GenBank/DDBJ databases">
        <title>Identification and characterization of horizontal gene transfer across gut microbiota members of farm animals based on homology search.</title>
        <authorList>
            <person name="Zeman M."/>
            <person name="Kubasova T."/>
            <person name="Jahodarova E."/>
            <person name="Nykrynova M."/>
            <person name="Rychlik I."/>
        </authorList>
    </citation>
    <scope>NUCLEOTIDE SEQUENCE [LARGE SCALE GENOMIC DNA]</scope>
    <source>
        <strain evidence="10">154_Feed</strain>
    </source>
</reference>
<organism evidence="9 10">
    <name type="scientific">Enorma phocaeensis</name>
    <dbReference type="NCBI Taxonomy" id="1871019"/>
    <lineage>
        <taxon>Bacteria</taxon>
        <taxon>Bacillati</taxon>
        <taxon>Actinomycetota</taxon>
        <taxon>Coriobacteriia</taxon>
        <taxon>Coriobacteriales</taxon>
        <taxon>Coriobacteriaceae</taxon>
        <taxon>Enorma</taxon>
    </lineage>
</organism>
<dbReference type="InterPro" id="IPR020846">
    <property type="entry name" value="MFS_dom"/>
</dbReference>
<dbReference type="PANTHER" id="PTHR23517">
    <property type="entry name" value="RESISTANCE PROTEIN MDTM, PUTATIVE-RELATED-RELATED"/>
    <property type="match status" value="1"/>
</dbReference>
<protein>
    <submittedName>
        <fullName evidence="9">MFS transporter</fullName>
    </submittedName>
</protein>
<evidence type="ECO:0000256" key="1">
    <source>
        <dbReference type="ARBA" id="ARBA00004651"/>
    </source>
</evidence>
<evidence type="ECO:0000313" key="9">
    <source>
        <dbReference type="EMBL" id="MDM8274949.1"/>
    </source>
</evidence>
<feature type="transmembrane region" description="Helical" evidence="7">
    <location>
        <begin position="36"/>
        <end position="55"/>
    </location>
</feature>
<evidence type="ECO:0000256" key="7">
    <source>
        <dbReference type="SAM" id="Phobius"/>
    </source>
</evidence>
<name>A0ABT7VAP0_9ACTN</name>
<feature type="transmembrane region" description="Helical" evidence="7">
    <location>
        <begin position="7"/>
        <end position="30"/>
    </location>
</feature>
<dbReference type="PROSITE" id="PS50850">
    <property type="entry name" value="MFS"/>
    <property type="match status" value="1"/>
</dbReference>
<feature type="transmembrane region" description="Helical" evidence="7">
    <location>
        <begin position="158"/>
        <end position="175"/>
    </location>
</feature>
<reference evidence="9 10" key="2">
    <citation type="submission" date="2023-06" db="EMBL/GenBank/DDBJ databases">
        <authorList>
            <person name="Zeman M."/>
            <person name="Kubasova T."/>
            <person name="Jahodarova E."/>
            <person name="Nykrynova M."/>
            <person name="Rychlik I."/>
        </authorList>
    </citation>
    <scope>NUCLEOTIDE SEQUENCE [LARGE SCALE GENOMIC DNA]</scope>
    <source>
        <strain evidence="9 10">154_Feed</strain>
    </source>
</reference>
<dbReference type="PROSITE" id="PS00216">
    <property type="entry name" value="SUGAR_TRANSPORT_1"/>
    <property type="match status" value="1"/>
</dbReference>